<keyword evidence="5" id="KW-1185">Reference proteome</keyword>
<reference evidence="4" key="2">
    <citation type="submission" date="2023-05" db="EMBL/GenBank/DDBJ databases">
        <authorList>
            <consortium name="Lawrence Berkeley National Laboratory"/>
            <person name="Steindorff A."/>
            <person name="Hensen N."/>
            <person name="Bonometti L."/>
            <person name="Westerberg I."/>
            <person name="Brannstrom I.O."/>
            <person name="Guillou S."/>
            <person name="Cros-Aarteil S."/>
            <person name="Calhoun S."/>
            <person name="Haridas S."/>
            <person name="Kuo A."/>
            <person name="Mondo S."/>
            <person name="Pangilinan J."/>
            <person name="Riley R."/>
            <person name="Labutti K."/>
            <person name="Andreopoulos B."/>
            <person name="Lipzen A."/>
            <person name="Chen C."/>
            <person name="Yanf M."/>
            <person name="Daum C."/>
            <person name="Ng V."/>
            <person name="Clum A."/>
            <person name="Ohm R."/>
            <person name="Martin F."/>
            <person name="Silar P."/>
            <person name="Natvig D."/>
            <person name="Lalanne C."/>
            <person name="Gautier V."/>
            <person name="Ament-Velasquez S.L."/>
            <person name="Kruys A."/>
            <person name="Hutchinson M.I."/>
            <person name="Powell A.J."/>
            <person name="Barry K."/>
            <person name="Miller A.N."/>
            <person name="Grigoriev I.V."/>
            <person name="Debuchy R."/>
            <person name="Gladieux P."/>
            <person name="Thoren M.H."/>
            <person name="Johannesson H."/>
        </authorList>
    </citation>
    <scope>NUCLEOTIDE SEQUENCE</scope>
    <source>
        <strain evidence="4">PSN293</strain>
    </source>
</reference>
<dbReference type="Proteomes" id="UP001301769">
    <property type="component" value="Unassembled WGS sequence"/>
</dbReference>
<evidence type="ECO:0000256" key="2">
    <source>
        <dbReference type="SAM" id="MobiDB-lite"/>
    </source>
</evidence>
<name>A0AAN7B7Y2_9PEZI</name>
<evidence type="ECO:0000259" key="3">
    <source>
        <dbReference type="PROSITE" id="PS50158"/>
    </source>
</evidence>
<feature type="compositionally biased region" description="Basic and acidic residues" evidence="2">
    <location>
        <begin position="215"/>
        <end position="226"/>
    </location>
</feature>
<organism evidence="4 5">
    <name type="scientific">Rhypophila decipiens</name>
    <dbReference type="NCBI Taxonomy" id="261697"/>
    <lineage>
        <taxon>Eukaryota</taxon>
        <taxon>Fungi</taxon>
        <taxon>Dikarya</taxon>
        <taxon>Ascomycota</taxon>
        <taxon>Pezizomycotina</taxon>
        <taxon>Sordariomycetes</taxon>
        <taxon>Sordariomycetidae</taxon>
        <taxon>Sordariales</taxon>
        <taxon>Naviculisporaceae</taxon>
        <taxon>Rhypophila</taxon>
    </lineage>
</organism>
<dbReference type="PROSITE" id="PS50158">
    <property type="entry name" value="ZF_CCHC"/>
    <property type="match status" value="1"/>
</dbReference>
<dbReference type="GO" id="GO:0003676">
    <property type="term" value="F:nucleic acid binding"/>
    <property type="evidence" value="ECO:0007669"/>
    <property type="project" value="InterPro"/>
</dbReference>
<keyword evidence="1" id="KW-0862">Zinc</keyword>
<protein>
    <recommendedName>
        <fullName evidence="3">CCHC-type domain-containing protein</fullName>
    </recommendedName>
</protein>
<feature type="region of interest" description="Disordered" evidence="2">
    <location>
        <begin position="1"/>
        <end position="21"/>
    </location>
</feature>
<feature type="domain" description="CCHC-type" evidence="3">
    <location>
        <begin position="24"/>
        <end position="39"/>
    </location>
</feature>
<accession>A0AAN7B7Y2</accession>
<feature type="compositionally biased region" description="Polar residues" evidence="2">
    <location>
        <begin position="1"/>
        <end position="13"/>
    </location>
</feature>
<keyword evidence="1" id="KW-0863">Zinc-finger</keyword>
<dbReference type="AlphaFoldDB" id="A0AAN7B7Y2"/>
<comment type="caution">
    <text evidence="4">The sequence shown here is derived from an EMBL/GenBank/DDBJ whole genome shotgun (WGS) entry which is preliminary data.</text>
</comment>
<dbReference type="Gene3D" id="4.10.60.10">
    <property type="entry name" value="Zinc finger, CCHC-type"/>
    <property type="match status" value="1"/>
</dbReference>
<dbReference type="GO" id="GO:0008270">
    <property type="term" value="F:zinc ion binding"/>
    <property type="evidence" value="ECO:0007669"/>
    <property type="project" value="UniProtKB-KW"/>
</dbReference>
<sequence length="321" mass="34959">MQPSSTSSSNSRVQDGRPSRNPICQRCGKSGHEKQKCPNNQPVFCLCCGSPTHITSKCPDTDPTNLAIRTIALRSGYIGLTENLRAIAKNPEGAEKRLQETAAEYDRFYREGAVQSAGTTVMANATGNTTDATAQLERGPSNARPSVTTTSTPAAAVAAVPALNVPTKRPAPVAATPPDAKRPARSSTVSSKVTVRQIIEEPVNKHVDKIVNKPVEKHNGKLEEKAPGNLFGGNGQGKKNESERQTEKQKENKTPKIQAVHHKGYSHKPERTFFRKMDRCPVSVQCPRFIWSCCGQLVPADGENDFCGKGEVYEWWLLVDV</sequence>
<feature type="compositionally biased region" description="Basic and acidic residues" evidence="2">
    <location>
        <begin position="238"/>
        <end position="254"/>
    </location>
</feature>
<dbReference type="InterPro" id="IPR001878">
    <property type="entry name" value="Znf_CCHC"/>
</dbReference>
<proteinExistence type="predicted"/>
<dbReference type="SMART" id="SM00343">
    <property type="entry name" value="ZnF_C2HC"/>
    <property type="match status" value="2"/>
</dbReference>
<dbReference type="SUPFAM" id="SSF57756">
    <property type="entry name" value="Retrovirus zinc finger-like domains"/>
    <property type="match status" value="1"/>
</dbReference>
<feature type="region of interest" description="Disordered" evidence="2">
    <location>
        <begin position="168"/>
        <end position="193"/>
    </location>
</feature>
<keyword evidence="1" id="KW-0479">Metal-binding</keyword>
<dbReference type="InterPro" id="IPR036875">
    <property type="entry name" value="Znf_CCHC_sf"/>
</dbReference>
<evidence type="ECO:0000313" key="5">
    <source>
        <dbReference type="Proteomes" id="UP001301769"/>
    </source>
</evidence>
<reference evidence="4" key="1">
    <citation type="journal article" date="2023" name="Mol. Phylogenet. Evol.">
        <title>Genome-scale phylogeny and comparative genomics of the fungal order Sordariales.</title>
        <authorList>
            <person name="Hensen N."/>
            <person name="Bonometti L."/>
            <person name="Westerberg I."/>
            <person name="Brannstrom I.O."/>
            <person name="Guillou S."/>
            <person name="Cros-Aarteil S."/>
            <person name="Calhoun S."/>
            <person name="Haridas S."/>
            <person name="Kuo A."/>
            <person name="Mondo S."/>
            <person name="Pangilinan J."/>
            <person name="Riley R."/>
            <person name="LaButti K."/>
            <person name="Andreopoulos B."/>
            <person name="Lipzen A."/>
            <person name="Chen C."/>
            <person name="Yan M."/>
            <person name="Daum C."/>
            <person name="Ng V."/>
            <person name="Clum A."/>
            <person name="Steindorff A."/>
            <person name="Ohm R.A."/>
            <person name="Martin F."/>
            <person name="Silar P."/>
            <person name="Natvig D.O."/>
            <person name="Lalanne C."/>
            <person name="Gautier V."/>
            <person name="Ament-Velasquez S.L."/>
            <person name="Kruys A."/>
            <person name="Hutchinson M.I."/>
            <person name="Powell A.J."/>
            <person name="Barry K."/>
            <person name="Miller A.N."/>
            <person name="Grigoriev I.V."/>
            <person name="Debuchy R."/>
            <person name="Gladieux P."/>
            <person name="Hiltunen Thoren M."/>
            <person name="Johannesson H."/>
        </authorList>
    </citation>
    <scope>NUCLEOTIDE SEQUENCE</scope>
    <source>
        <strain evidence="4">PSN293</strain>
    </source>
</reference>
<evidence type="ECO:0000313" key="4">
    <source>
        <dbReference type="EMBL" id="KAK4213412.1"/>
    </source>
</evidence>
<evidence type="ECO:0000256" key="1">
    <source>
        <dbReference type="PROSITE-ProRule" id="PRU00047"/>
    </source>
</evidence>
<gene>
    <name evidence="4" type="ORF">QBC37DRAFT_388033</name>
</gene>
<dbReference type="EMBL" id="MU858109">
    <property type="protein sequence ID" value="KAK4213412.1"/>
    <property type="molecule type" value="Genomic_DNA"/>
</dbReference>
<feature type="region of interest" description="Disordered" evidence="2">
    <location>
        <begin position="215"/>
        <end position="265"/>
    </location>
</feature>